<reference evidence="4 5" key="1">
    <citation type="journal article" date="2024" name="Curr. Microbiol.">
        <title>Luteibacter sahnii sp. nov., A Novel Yellow-Colored Xanthomonadin Pigment Producing Probiotic Bacterium from Healthy Rice Seed Microbiome.</title>
        <authorList>
            <person name="Jaiswal G."/>
            <person name="Rana R."/>
            <person name="Nayak P.K."/>
            <person name="Chouhan R."/>
            <person name="Gandhi S.G."/>
            <person name="Patel H.K."/>
            <person name="Patil P.B."/>
        </authorList>
    </citation>
    <scope>NUCLEOTIDE SEQUENCE [LARGE SCALE GENOMIC DNA]</scope>
    <source>
        <strain evidence="4 5">PPL201</strain>
    </source>
</reference>
<feature type="transmembrane region" description="Helical" evidence="2">
    <location>
        <begin position="95"/>
        <end position="121"/>
    </location>
</feature>
<organism evidence="4 5">
    <name type="scientific">Luteibacter sahnii</name>
    <dbReference type="NCBI Taxonomy" id="3021977"/>
    <lineage>
        <taxon>Bacteria</taxon>
        <taxon>Pseudomonadati</taxon>
        <taxon>Pseudomonadota</taxon>
        <taxon>Gammaproteobacteria</taxon>
        <taxon>Lysobacterales</taxon>
        <taxon>Rhodanobacteraceae</taxon>
        <taxon>Luteibacter</taxon>
    </lineage>
</organism>
<evidence type="ECO:0000259" key="3">
    <source>
        <dbReference type="PROSITE" id="PS50930"/>
    </source>
</evidence>
<dbReference type="InterPro" id="IPR007492">
    <property type="entry name" value="LytTR_DNA-bd_dom"/>
</dbReference>
<protein>
    <submittedName>
        <fullName evidence="4">LytTR family DNA-binding domain-containing protein</fullName>
    </submittedName>
</protein>
<feature type="transmembrane region" description="Helical" evidence="2">
    <location>
        <begin position="56"/>
        <end position="74"/>
    </location>
</feature>
<dbReference type="RefSeq" id="WP_320551868.1">
    <property type="nucleotide sequence ID" value="NZ_JAQLOK010000004.1"/>
</dbReference>
<dbReference type="EMBL" id="JARJJS010000003">
    <property type="protein sequence ID" value="MDF4025934.1"/>
    <property type="molecule type" value="Genomic_DNA"/>
</dbReference>
<proteinExistence type="predicted"/>
<dbReference type="InterPro" id="IPR046947">
    <property type="entry name" value="LytR-like"/>
</dbReference>
<dbReference type="Proteomes" id="UP001528850">
    <property type="component" value="Unassembled WGS sequence"/>
</dbReference>
<name>A0ABT6BD70_9GAMM</name>
<dbReference type="PANTHER" id="PTHR37299:SF1">
    <property type="entry name" value="STAGE 0 SPORULATION PROTEIN A HOMOLOG"/>
    <property type="match status" value="1"/>
</dbReference>
<evidence type="ECO:0000256" key="1">
    <source>
        <dbReference type="ARBA" id="ARBA00023012"/>
    </source>
</evidence>
<keyword evidence="2" id="KW-1133">Transmembrane helix</keyword>
<evidence type="ECO:0000256" key="2">
    <source>
        <dbReference type="SAM" id="Phobius"/>
    </source>
</evidence>
<dbReference type="PROSITE" id="PS50930">
    <property type="entry name" value="HTH_LYTTR"/>
    <property type="match status" value="1"/>
</dbReference>
<comment type="caution">
    <text evidence="4">The sequence shown here is derived from an EMBL/GenBank/DDBJ whole genome shotgun (WGS) entry which is preliminary data.</text>
</comment>
<keyword evidence="2" id="KW-0812">Transmembrane</keyword>
<accession>A0ABT6BD70</accession>
<keyword evidence="2" id="KW-0472">Membrane</keyword>
<feature type="transmembrane region" description="Helical" evidence="2">
    <location>
        <begin position="21"/>
        <end position="41"/>
    </location>
</feature>
<feature type="domain" description="HTH LytTR-type" evidence="3">
    <location>
        <begin position="186"/>
        <end position="290"/>
    </location>
</feature>
<evidence type="ECO:0000313" key="5">
    <source>
        <dbReference type="Proteomes" id="UP001528850"/>
    </source>
</evidence>
<dbReference type="InterPro" id="IPR012379">
    <property type="entry name" value="LytTR_MHYE"/>
</dbReference>
<gene>
    <name evidence="4" type="ORF">P3W24_13230</name>
</gene>
<dbReference type="GO" id="GO:0003677">
    <property type="term" value="F:DNA binding"/>
    <property type="evidence" value="ECO:0007669"/>
    <property type="project" value="UniProtKB-KW"/>
</dbReference>
<keyword evidence="4" id="KW-0238">DNA-binding</keyword>
<dbReference type="PANTHER" id="PTHR37299">
    <property type="entry name" value="TRANSCRIPTIONAL REGULATOR-RELATED"/>
    <property type="match status" value="1"/>
</dbReference>
<keyword evidence="1" id="KW-0902">Two-component regulatory system</keyword>
<dbReference type="PIRSF" id="PIRSF031767">
    <property type="entry name" value="MHYE_LytTR"/>
    <property type="match status" value="1"/>
</dbReference>
<dbReference type="Gene3D" id="2.40.50.1020">
    <property type="entry name" value="LytTr DNA-binding domain"/>
    <property type="match status" value="1"/>
</dbReference>
<dbReference type="SMART" id="SM00850">
    <property type="entry name" value="LytTR"/>
    <property type="match status" value="1"/>
</dbReference>
<evidence type="ECO:0000313" key="4">
    <source>
        <dbReference type="EMBL" id="MDF4025934.1"/>
    </source>
</evidence>
<dbReference type="Pfam" id="PF04397">
    <property type="entry name" value="LytTR"/>
    <property type="match status" value="1"/>
</dbReference>
<keyword evidence="5" id="KW-1185">Reference proteome</keyword>
<sequence>MEASLPTSPSAPWRWRRLVEVGSWLAVLTVNTVFNGMVATADNRGREHPAAAVEPWVWEISSAIGVALLVPLGVRAARRWPFRLAEACPPIGVHLGLSVPFSLAHVLIMVGLRKAAYAAAGTSYDFGSWLTQWPYEYLKDVRTWFLIVGVVCLYDFVQRRRQGEASLLAPPDDGPPVEPVDRPDRFLVRKLGKEFLINAREVERVQASGNYVNLLVRGHEYPMRATLSGFEQRLDPQRFVRVHRSYVVNLDYVSSIEPEDGGDALVRLASGATVPCSRRYRDVLRRHAGLDG</sequence>